<sequence length="654" mass="75449">MEYIKIAKVDDVVIHKKGVSANGTLHLTTHHLIFTSGSLTREFWFAYPTIGAVYKNRGSTLISKYKNHSDCKDPLYEEKDMWQFWNIKIVGKDYTVFSLDFEDEHLAQDVYDSLLNLTVLHEVTQLYAFIYTSNRAEQQFNSWNIYEPLKEFQRQGLDLNDKDCRWRISTVNQDYNFCKTYPKLLVVPSTISDTLLTHSMKFRSQNRIPALTYFHRKTCTSITRCAQPLPGIIQQRSIQDEKLISEIFNCSSTSNRQRSRAVKNIIVDARPTTNAMAQTALGGGTENMDNYSFGGTASRMFLGIDNIHVMRDVLNNVVDHFLVDNDLNLPIDTHALNEGKSGQWLKYVKMLLSSTDTLAKSMLFNESNIMIHCSDGWDRTTQVCSLVQICLDPYFRTIEGFMILIEKDWLSFGHRFSQRSGHLSSESSFHDNSTRMSLSGAASNMTQGMDLNSSIFGFSNNTNNLNGKSEAPSGELLDLNTAPQSHSTEIVNRVSRRLTVKKSSKFTSPVFQQFLDCVYQLHRQNPSKFEFNERFLRRLVYHLYSCQYGTFLFDSEYERAGHEAQHKTRSVWDYFRSRTAEFTNNEYNAVPLDDDDDWILPDLKDISWWWQLFGKRNEEMNTTTTTSSRSCSAEEQKKSGLKFPSLNLDIFGRR</sequence>
<dbReference type="InterPro" id="IPR016130">
    <property type="entry name" value="Tyr_Pase_AS"/>
</dbReference>
<evidence type="ECO:0000256" key="2">
    <source>
        <dbReference type="PIRSR" id="PIRSR630564-1"/>
    </source>
</evidence>
<reference evidence="5 6" key="1">
    <citation type="submission" date="2014-12" db="EMBL/GenBank/DDBJ databases">
        <authorList>
            <person name="Neuveglise Cecile"/>
        </authorList>
    </citation>
    <scope>NUCLEOTIDE SEQUENCE [LARGE SCALE GENOMIC DNA]</scope>
    <source>
        <strain evidence="5 6">CBS 12615</strain>
    </source>
</reference>
<comment type="similarity">
    <text evidence="1">Belongs to the protein-tyrosine phosphatase family. Non-receptor class myotubularin subfamily.</text>
</comment>
<dbReference type="GO" id="GO:0016020">
    <property type="term" value="C:membrane"/>
    <property type="evidence" value="ECO:0007669"/>
    <property type="project" value="TreeGrafter"/>
</dbReference>
<dbReference type="Gene3D" id="2.30.29.30">
    <property type="entry name" value="Pleckstrin-homology domain (PH domain)/Phosphotyrosine-binding domain (PTB)"/>
    <property type="match status" value="1"/>
</dbReference>
<dbReference type="STRING" id="1245769.A0A0C7NBU2"/>
<organism evidence="5 6">
    <name type="scientific">Lachancea lanzarotensis</name>
    <dbReference type="NCBI Taxonomy" id="1245769"/>
    <lineage>
        <taxon>Eukaryota</taxon>
        <taxon>Fungi</taxon>
        <taxon>Dikarya</taxon>
        <taxon>Ascomycota</taxon>
        <taxon>Saccharomycotina</taxon>
        <taxon>Saccharomycetes</taxon>
        <taxon>Saccharomycetales</taxon>
        <taxon>Saccharomycetaceae</taxon>
        <taxon>Lachancea</taxon>
    </lineage>
</organism>
<dbReference type="RefSeq" id="XP_022630067.1">
    <property type="nucleotide sequence ID" value="XM_022770759.1"/>
</dbReference>
<dbReference type="InterPro" id="IPR029021">
    <property type="entry name" value="Prot-tyrosine_phosphatase-like"/>
</dbReference>
<dbReference type="PANTHER" id="PTHR10807">
    <property type="entry name" value="MYOTUBULARIN-RELATED"/>
    <property type="match status" value="1"/>
</dbReference>
<feature type="binding site" evidence="3">
    <location>
        <begin position="306"/>
        <end position="307"/>
    </location>
    <ligand>
        <name>substrate</name>
    </ligand>
</feature>
<dbReference type="GO" id="GO:0046856">
    <property type="term" value="P:phosphatidylinositol dephosphorylation"/>
    <property type="evidence" value="ECO:0007669"/>
    <property type="project" value="EnsemblFungi"/>
</dbReference>
<dbReference type="GO" id="GO:0005737">
    <property type="term" value="C:cytoplasm"/>
    <property type="evidence" value="ECO:0007669"/>
    <property type="project" value="TreeGrafter"/>
</dbReference>
<dbReference type="InterPro" id="IPR048994">
    <property type="entry name" value="PH-GRAM_MTMR6-9"/>
</dbReference>
<dbReference type="Proteomes" id="UP000054304">
    <property type="component" value="Unassembled WGS sequence"/>
</dbReference>
<dbReference type="SUPFAM" id="SSF50729">
    <property type="entry name" value="PH domain-like"/>
    <property type="match status" value="1"/>
</dbReference>
<dbReference type="SUPFAM" id="SSF52799">
    <property type="entry name" value="(Phosphotyrosine protein) phosphatases II"/>
    <property type="match status" value="1"/>
</dbReference>
<feature type="domain" description="Myotubularin phosphatase" evidence="4">
    <location>
        <begin position="142"/>
        <end position="613"/>
    </location>
</feature>
<dbReference type="GO" id="GO:0003729">
    <property type="term" value="F:mRNA binding"/>
    <property type="evidence" value="ECO:0007669"/>
    <property type="project" value="EnsemblFungi"/>
</dbReference>
<dbReference type="HOGENOM" id="CLU_001839_5_1_1"/>
<evidence type="ECO:0000256" key="3">
    <source>
        <dbReference type="PIRSR" id="PIRSR630564-2"/>
    </source>
</evidence>
<protein>
    <submittedName>
        <fullName evidence="5">LALA0S09e04016g1_1</fullName>
    </submittedName>
</protein>
<dbReference type="InterPro" id="IPR030564">
    <property type="entry name" value="Myotubularin"/>
</dbReference>
<dbReference type="Pfam" id="PF21098">
    <property type="entry name" value="PH-GRAM_MTMR6-like"/>
    <property type="match status" value="1"/>
</dbReference>
<accession>A0A0C7NBU2</accession>
<dbReference type="GO" id="GO:0004438">
    <property type="term" value="F:phosphatidylinositol-3-phosphate phosphatase activity"/>
    <property type="evidence" value="ECO:0007669"/>
    <property type="project" value="EnsemblFungi"/>
</dbReference>
<dbReference type="InterPro" id="IPR010569">
    <property type="entry name" value="Myotubularin-like_Pase_dom"/>
</dbReference>
<evidence type="ECO:0000256" key="1">
    <source>
        <dbReference type="ARBA" id="ARBA00007471"/>
    </source>
</evidence>
<dbReference type="InterPro" id="IPR011993">
    <property type="entry name" value="PH-like_dom_sf"/>
</dbReference>
<feature type="binding site" evidence="3">
    <location>
        <begin position="373"/>
        <end position="379"/>
    </location>
    <ligand>
        <name>substrate</name>
    </ligand>
</feature>
<proteinExistence type="inferred from homology"/>
<dbReference type="Pfam" id="PF06602">
    <property type="entry name" value="Myotub-related"/>
    <property type="match status" value="1"/>
</dbReference>
<evidence type="ECO:0000313" key="6">
    <source>
        <dbReference type="Proteomes" id="UP000054304"/>
    </source>
</evidence>
<dbReference type="AlphaFoldDB" id="A0A0C7NBU2"/>
<dbReference type="PROSITE" id="PS51339">
    <property type="entry name" value="PPASE_MYOTUBULARIN"/>
    <property type="match status" value="1"/>
</dbReference>
<dbReference type="EMBL" id="LN736368">
    <property type="protein sequence ID" value="CEP63855.1"/>
    <property type="molecule type" value="Genomic_DNA"/>
</dbReference>
<dbReference type="GeneID" id="34687376"/>
<feature type="active site" description="Phosphocysteine intermediate" evidence="2">
    <location>
        <position position="373"/>
    </location>
</feature>
<dbReference type="OrthoDB" id="271628at2759"/>
<keyword evidence="6" id="KW-1185">Reference proteome</keyword>
<evidence type="ECO:0000259" key="4">
    <source>
        <dbReference type="PROSITE" id="PS51339"/>
    </source>
</evidence>
<dbReference type="PANTHER" id="PTHR10807:SF128">
    <property type="entry name" value="PHOSPHATIDYLINOSITOL-3,5-BISPHOSPHATE 3-PHOSPHATASE"/>
    <property type="match status" value="1"/>
</dbReference>
<dbReference type="PROSITE" id="PS00383">
    <property type="entry name" value="TYR_PHOSPHATASE_1"/>
    <property type="match status" value="1"/>
</dbReference>
<evidence type="ECO:0000313" key="5">
    <source>
        <dbReference type="EMBL" id="CEP63855.1"/>
    </source>
</evidence>
<name>A0A0C7NBU2_9SACH</name>
<gene>
    <name evidence="5" type="ORF">LALA0_S09e04016g</name>
</gene>